<accession>A0ABS9V4A5</accession>
<dbReference type="SUPFAM" id="SSF47226">
    <property type="entry name" value="Histidine-containing phosphotransfer domain, HPT domain"/>
    <property type="match status" value="1"/>
</dbReference>
<dbReference type="Proteomes" id="UP001165489">
    <property type="component" value="Unassembled WGS sequence"/>
</dbReference>
<comment type="caution">
    <text evidence="1">The sequence shown here is derived from an EMBL/GenBank/DDBJ whole genome shotgun (WGS) entry which is preliminary data.</text>
</comment>
<dbReference type="Gene3D" id="1.20.120.160">
    <property type="entry name" value="HPT domain"/>
    <property type="match status" value="1"/>
</dbReference>
<reference evidence="1" key="1">
    <citation type="submission" date="2022-03" db="EMBL/GenBank/DDBJ databases">
        <title>De novo assembled genomes of Belliella spp. (Cyclobacteriaceae) strains.</title>
        <authorList>
            <person name="Szabo A."/>
            <person name="Korponai K."/>
            <person name="Felfoldi T."/>
        </authorList>
    </citation>
    <scope>NUCLEOTIDE SEQUENCE</scope>
    <source>
        <strain evidence="1">DSM 111904</strain>
    </source>
</reference>
<dbReference type="EMBL" id="JAKZGP010000066">
    <property type="protein sequence ID" value="MCH7411252.1"/>
    <property type="molecule type" value="Genomic_DNA"/>
</dbReference>
<evidence type="ECO:0000313" key="1">
    <source>
        <dbReference type="EMBL" id="MCH7411252.1"/>
    </source>
</evidence>
<gene>
    <name evidence="1" type="ORF">MM239_17780</name>
</gene>
<protein>
    <recommendedName>
        <fullName evidence="3">HPt domain-containing protein</fullName>
    </recommendedName>
</protein>
<evidence type="ECO:0008006" key="3">
    <source>
        <dbReference type="Google" id="ProtNLM"/>
    </source>
</evidence>
<name>A0ABS9V4A5_9BACT</name>
<proteinExistence type="predicted"/>
<organism evidence="1 2">
    <name type="scientific">Belliella filtrata</name>
    <dbReference type="NCBI Taxonomy" id="2923435"/>
    <lineage>
        <taxon>Bacteria</taxon>
        <taxon>Pseudomonadati</taxon>
        <taxon>Bacteroidota</taxon>
        <taxon>Cytophagia</taxon>
        <taxon>Cytophagales</taxon>
        <taxon>Cyclobacteriaceae</taxon>
        <taxon>Belliella</taxon>
    </lineage>
</organism>
<sequence>MNNNNPINLSRVDEMAEGDVEFKRELLSALHTSLLELRDKYLEGSEKEDNEAIQQIRHKVKPTLAMFEMQKLERIVLQGKVVIEENGFKGEFLSHLESFLDAWQDAYDYLKAES</sequence>
<dbReference type="RefSeq" id="WP_241349602.1">
    <property type="nucleotide sequence ID" value="NZ_JAKZGP010000066.1"/>
</dbReference>
<evidence type="ECO:0000313" key="2">
    <source>
        <dbReference type="Proteomes" id="UP001165489"/>
    </source>
</evidence>
<keyword evidence="2" id="KW-1185">Reference proteome</keyword>
<dbReference type="InterPro" id="IPR036641">
    <property type="entry name" value="HPT_dom_sf"/>
</dbReference>